<evidence type="ECO:0000256" key="1">
    <source>
        <dbReference type="SAM" id="SignalP"/>
    </source>
</evidence>
<accession>A0ABX1GQN3</accession>
<evidence type="ECO:0000313" key="2">
    <source>
        <dbReference type="EMBL" id="NKI32214.1"/>
    </source>
</evidence>
<feature type="signal peptide" evidence="1">
    <location>
        <begin position="1"/>
        <end position="20"/>
    </location>
</feature>
<keyword evidence="1" id="KW-0732">Signal</keyword>
<protein>
    <submittedName>
        <fullName evidence="2">DNA topoisomerase IV</fullName>
    </submittedName>
</protein>
<feature type="chain" id="PRO_5047111464" evidence="1">
    <location>
        <begin position="21"/>
        <end position="125"/>
    </location>
</feature>
<name>A0ABX1GQN3_9FLAO</name>
<gene>
    <name evidence="2" type="ORF">HCU67_09695</name>
</gene>
<dbReference type="Proteomes" id="UP000718451">
    <property type="component" value="Unassembled WGS sequence"/>
</dbReference>
<comment type="caution">
    <text evidence="2">The sequence shown here is derived from an EMBL/GenBank/DDBJ whole genome shotgun (WGS) entry which is preliminary data.</text>
</comment>
<keyword evidence="3" id="KW-1185">Reference proteome</keyword>
<proteinExistence type="predicted"/>
<dbReference type="PROSITE" id="PS51257">
    <property type="entry name" value="PROKAR_LIPOPROTEIN"/>
    <property type="match status" value="1"/>
</dbReference>
<evidence type="ECO:0000313" key="3">
    <source>
        <dbReference type="Proteomes" id="UP000718451"/>
    </source>
</evidence>
<organism evidence="2 3">
    <name type="scientific">Croceivirga thetidis</name>
    <dbReference type="NCBI Taxonomy" id="2721623"/>
    <lineage>
        <taxon>Bacteria</taxon>
        <taxon>Pseudomonadati</taxon>
        <taxon>Bacteroidota</taxon>
        <taxon>Flavobacteriia</taxon>
        <taxon>Flavobacteriales</taxon>
        <taxon>Flavobacteriaceae</taxon>
        <taxon>Croceivirga</taxon>
    </lineage>
</organism>
<dbReference type="EMBL" id="JAAWWL010000002">
    <property type="protein sequence ID" value="NKI32214.1"/>
    <property type="molecule type" value="Genomic_DNA"/>
</dbReference>
<sequence length="125" mass="14061">MKQLKLLLISVLLFGACAEAPDRNCTDFRTGSFSFSQKIDGAEQTTLFSRTTNLQIEEFNGKTDSATVRWINDCEYILTTINPKSAQEKRPVHIKILTTTDSSYTFEFNIVGESEKLRGTAIKTN</sequence>
<reference evidence="2 3" key="1">
    <citation type="submission" date="2020-04" db="EMBL/GenBank/DDBJ databases">
        <authorList>
            <person name="Yoon J."/>
        </authorList>
    </citation>
    <scope>NUCLEOTIDE SEQUENCE [LARGE SCALE GENOMIC DNA]</scope>
    <source>
        <strain evidence="2 3">DJ-13</strain>
    </source>
</reference>